<name>A0A7I8IRJ2_SPIIN</name>
<dbReference type="AlphaFoldDB" id="A0A7I8IRJ2"/>
<protein>
    <submittedName>
        <fullName evidence="1">Uncharacterized protein</fullName>
    </submittedName>
</protein>
<organism evidence="1">
    <name type="scientific">Spirodela intermedia</name>
    <name type="common">Intermediate duckweed</name>
    <dbReference type="NCBI Taxonomy" id="51605"/>
    <lineage>
        <taxon>Eukaryota</taxon>
        <taxon>Viridiplantae</taxon>
        <taxon>Streptophyta</taxon>
        <taxon>Embryophyta</taxon>
        <taxon>Tracheophyta</taxon>
        <taxon>Spermatophyta</taxon>
        <taxon>Magnoliopsida</taxon>
        <taxon>Liliopsida</taxon>
        <taxon>Araceae</taxon>
        <taxon>Lemnoideae</taxon>
        <taxon>Spirodela</taxon>
    </lineage>
</organism>
<gene>
    <name evidence="1" type="ORF">SI7747_05006890</name>
</gene>
<accession>A0A7I8IRJ2</accession>
<keyword evidence="2" id="KW-1185">Reference proteome</keyword>
<evidence type="ECO:0000313" key="1">
    <source>
        <dbReference type="EMBL" id="CAA2620721.1"/>
    </source>
</evidence>
<evidence type="ECO:0000313" key="2">
    <source>
        <dbReference type="Proteomes" id="UP001189122"/>
    </source>
</evidence>
<dbReference type="EMBL" id="LR743592">
    <property type="protein sequence ID" value="CAA2620721.1"/>
    <property type="molecule type" value="Genomic_DNA"/>
</dbReference>
<dbReference type="Proteomes" id="UP001189122">
    <property type="component" value="Unassembled WGS sequence"/>
</dbReference>
<sequence>MVILDLGIWIIPFTLLIASCRRLTHLIVKLRKLQESVGVGGWVWWAAPRTP</sequence>
<dbReference type="EMBL" id="CACRZD030000005">
    <property type="protein sequence ID" value="CAA6660473.1"/>
    <property type="molecule type" value="Genomic_DNA"/>
</dbReference>
<reference evidence="1 2" key="1">
    <citation type="submission" date="2019-12" db="EMBL/GenBank/DDBJ databases">
        <authorList>
            <person name="Scholz U."/>
            <person name="Mascher M."/>
            <person name="Fiebig A."/>
        </authorList>
    </citation>
    <scope>NUCLEOTIDE SEQUENCE</scope>
</reference>
<proteinExistence type="predicted"/>